<feature type="compositionally biased region" description="Gly residues" evidence="1">
    <location>
        <begin position="36"/>
        <end position="59"/>
    </location>
</feature>
<evidence type="ECO:0000256" key="1">
    <source>
        <dbReference type="SAM" id="MobiDB-lite"/>
    </source>
</evidence>
<proteinExistence type="predicted"/>
<evidence type="ECO:0000313" key="4">
    <source>
        <dbReference type="Proteomes" id="UP001432075"/>
    </source>
</evidence>
<dbReference type="RefSeq" id="WP_190030403.1">
    <property type="nucleotide sequence ID" value="NZ_BMVE01000002.1"/>
</dbReference>
<protein>
    <recommendedName>
        <fullName evidence="5">Integral membrane protein</fullName>
    </recommendedName>
</protein>
<sequence>MRVLRALTVAAAACVALGLSTTLAVADAAGGPPPGNGRGGDGSGRGGDGPGRGGNGSGNGPSNVTVNPYSVHQGATMQVSAAGCGHGGTVWSHGNFPQTNLSAGSIGFATVRIFNHASPGNHTLSVKCHDNSLVATHRFTILRGNGAQGGIGGSIGPSAAETAIGAGLVGTAALGAGIHVVRRRRPAGATG</sequence>
<feature type="chain" id="PRO_5045152319" description="Integral membrane protein" evidence="2">
    <location>
        <begin position="27"/>
        <end position="191"/>
    </location>
</feature>
<organism evidence="3 4">
    <name type="scientific">Streptomyces goshikiensis</name>
    <dbReference type="NCBI Taxonomy" id="1942"/>
    <lineage>
        <taxon>Bacteria</taxon>
        <taxon>Bacillati</taxon>
        <taxon>Actinomycetota</taxon>
        <taxon>Actinomycetes</taxon>
        <taxon>Kitasatosporales</taxon>
        <taxon>Streptomycetaceae</taxon>
        <taxon>Streptomyces</taxon>
    </lineage>
</organism>
<gene>
    <name evidence="3" type="ORF">OHU17_06315</name>
</gene>
<evidence type="ECO:0008006" key="5">
    <source>
        <dbReference type="Google" id="ProtNLM"/>
    </source>
</evidence>
<feature type="region of interest" description="Disordered" evidence="1">
    <location>
        <begin position="30"/>
        <end position="68"/>
    </location>
</feature>
<reference evidence="3" key="1">
    <citation type="submission" date="2022-10" db="EMBL/GenBank/DDBJ databases">
        <title>The complete genomes of actinobacterial strains from the NBC collection.</title>
        <authorList>
            <person name="Joergensen T.S."/>
            <person name="Alvarez Arevalo M."/>
            <person name="Sterndorff E.B."/>
            <person name="Faurdal D."/>
            <person name="Vuksanovic O."/>
            <person name="Mourched A.-S."/>
            <person name="Charusanti P."/>
            <person name="Shaw S."/>
            <person name="Blin K."/>
            <person name="Weber T."/>
        </authorList>
    </citation>
    <scope>NUCLEOTIDE SEQUENCE</scope>
    <source>
        <strain evidence="3">NBC_00283</strain>
    </source>
</reference>
<feature type="signal peptide" evidence="2">
    <location>
        <begin position="1"/>
        <end position="26"/>
    </location>
</feature>
<name>A0ABZ1RFE8_9ACTN</name>
<keyword evidence="4" id="KW-1185">Reference proteome</keyword>
<evidence type="ECO:0000256" key="2">
    <source>
        <dbReference type="SAM" id="SignalP"/>
    </source>
</evidence>
<evidence type="ECO:0000313" key="3">
    <source>
        <dbReference type="EMBL" id="WUO45478.1"/>
    </source>
</evidence>
<keyword evidence="2" id="KW-0732">Signal</keyword>
<dbReference type="Proteomes" id="UP001432075">
    <property type="component" value="Chromosome"/>
</dbReference>
<accession>A0ABZ1RFE8</accession>
<dbReference type="EMBL" id="CP108057">
    <property type="protein sequence ID" value="WUO45478.1"/>
    <property type="molecule type" value="Genomic_DNA"/>
</dbReference>